<gene>
    <name evidence="2" type="ORF">GCM10008932_16380</name>
</gene>
<dbReference type="Proteomes" id="UP001501166">
    <property type="component" value="Unassembled WGS sequence"/>
</dbReference>
<evidence type="ECO:0000256" key="1">
    <source>
        <dbReference type="SAM" id="Phobius"/>
    </source>
</evidence>
<accession>A0ABN0XI89</accession>
<proteinExistence type="predicted"/>
<name>A0ABN0XI89_9LACT</name>
<comment type="caution">
    <text evidence="2">The sequence shown here is derived from an EMBL/GenBank/DDBJ whole genome shotgun (WGS) entry which is preliminary data.</text>
</comment>
<reference evidence="2 3" key="1">
    <citation type="journal article" date="2019" name="Int. J. Syst. Evol. Microbiol.">
        <title>The Global Catalogue of Microorganisms (GCM) 10K type strain sequencing project: providing services to taxonomists for standard genome sequencing and annotation.</title>
        <authorList>
            <consortium name="The Broad Institute Genomics Platform"/>
            <consortium name="The Broad Institute Genome Sequencing Center for Infectious Disease"/>
            <person name="Wu L."/>
            <person name="Ma J."/>
        </authorList>
    </citation>
    <scope>NUCLEOTIDE SEQUENCE [LARGE SCALE GENOMIC DNA]</scope>
    <source>
        <strain evidence="2 3">JCM 12662</strain>
    </source>
</reference>
<protein>
    <submittedName>
        <fullName evidence="2">Uncharacterized protein</fullName>
    </submittedName>
</protein>
<organism evidence="2 3">
    <name type="scientific">Alkalibacterium iburiense</name>
    <dbReference type="NCBI Taxonomy" id="290589"/>
    <lineage>
        <taxon>Bacteria</taxon>
        <taxon>Bacillati</taxon>
        <taxon>Bacillota</taxon>
        <taxon>Bacilli</taxon>
        <taxon>Lactobacillales</taxon>
        <taxon>Carnobacteriaceae</taxon>
        <taxon>Alkalibacterium</taxon>
    </lineage>
</organism>
<keyword evidence="3" id="KW-1185">Reference proteome</keyword>
<dbReference type="RefSeq" id="WP_343755549.1">
    <property type="nucleotide sequence ID" value="NZ_BAAACW010000103.1"/>
</dbReference>
<dbReference type="EMBL" id="BAAACW010000103">
    <property type="protein sequence ID" value="GAA0364801.1"/>
    <property type="molecule type" value="Genomic_DNA"/>
</dbReference>
<evidence type="ECO:0000313" key="2">
    <source>
        <dbReference type="EMBL" id="GAA0364801.1"/>
    </source>
</evidence>
<evidence type="ECO:0000313" key="3">
    <source>
        <dbReference type="Proteomes" id="UP001501166"/>
    </source>
</evidence>
<feature type="transmembrane region" description="Helical" evidence="1">
    <location>
        <begin position="33"/>
        <end position="57"/>
    </location>
</feature>
<sequence>MEKVVSKIVGFGVPGLLLLTAMGATGLTGAAAFTASLATLGPGGMIGGLISLGVLAFMSDAIAEFGFNHIFSAVVKELYKRGETKETILAKIAKYPVSKSLKRKLIELIEKEENTPGDDSE</sequence>
<keyword evidence="1" id="KW-0812">Transmembrane</keyword>
<keyword evidence="1" id="KW-1133">Transmembrane helix</keyword>
<keyword evidence="1" id="KW-0472">Membrane</keyword>